<sequence>MALKDSHLMLQYLDTLLKHSNYTKAAKDLYISQPYLTQTVKRAEQELGTPIINRQPGHFQLTEAGKIYYQYLETLETESAKLKSRLSWYTATEKRSLRLGILPSLGSYLLPLFLPAYYEHYPNVHFFLREDLPKHNEKRLLNGQLDFFIGQNPETIAPNLTVHSTNQERYLAIIPPCSSLYQPEKRYLAPDSLAVKDLLQSPLILTASGSAIRRQIDQLLQKYKVEATVLIESSNIYTAAALAENNLGIAIVPESVLQAATATPFNLYPMPEELLSLTYFIAHQAERALSNSEAALIEAFLHHV</sequence>
<protein>
    <submittedName>
        <fullName evidence="6">LysR family transcriptional regulator</fullName>
    </submittedName>
</protein>
<evidence type="ECO:0000259" key="5">
    <source>
        <dbReference type="PROSITE" id="PS50931"/>
    </source>
</evidence>
<dbReference type="GO" id="GO:0003700">
    <property type="term" value="F:DNA-binding transcription factor activity"/>
    <property type="evidence" value="ECO:0007669"/>
    <property type="project" value="InterPro"/>
</dbReference>
<dbReference type="CDD" id="cd05466">
    <property type="entry name" value="PBP2_LTTR_substrate"/>
    <property type="match status" value="1"/>
</dbReference>
<reference evidence="6 7" key="1">
    <citation type="submission" date="2018-08" db="EMBL/GenBank/DDBJ databases">
        <title>A genome reference for cultivated species of the human gut microbiota.</title>
        <authorList>
            <person name="Zou Y."/>
            <person name="Xue W."/>
            <person name="Luo G."/>
        </authorList>
    </citation>
    <scope>NUCLEOTIDE SEQUENCE [LARGE SCALE GENOMIC DNA]</scope>
    <source>
        <strain evidence="6 7">AF48-16</strain>
    </source>
</reference>
<dbReference type="Proteomes" id="UP000286288">
    <property type="component" value="Unassembled WGS sequence"/>
</dbReference>
<keyword evidence="3" id="KW-0238">DNA-binding</keyword>
<dbReference type="EMBL" id="QRMZ01000005">
    <property type="protein sequence ID" value="RHK07158.1"/>
    <property type="molecule type" value="Genomic_DNA"/>
</dbReference>
<dbReference type="InterPro" id="IPR050950">
    <property type="entry name" value="HTH-type_LysR_regulators"/>
</dbReference>
<dbReference type="RefSeq" id="WP_086294335.1">
    <property type="nucleotide sequence ID" value="NZ_JBHKBU010000001.1"/>
</dbReference>
<comment type="caution">
    <text evidence="6">The sequence shown here is derived from an EMBL/GenBank/DDBJ whole genome shotgun (WGS) entry which is preliminary data.</text>
</comment>
<evidence type="ECO:0000256" key="2">
    <source>
        <dbReference type="ARBA" id="ARBA00023015"/>
    </source>
</evidence>
<dbReference type="Gene3D" id="3.40.190.290">
    <property type="match status" value="1"/>
</dbReference>
<evidence type="ECO:0000256" key="3">
    <source>
        <dbReference type="ARBA" id="ARBA00023125"/>
    </source>
</evidence>
<name>A0A415EV23_ENTCA</name>
<evidence type="ECO:0000256" key="1">
    <source>
        <dbReference type="ARBA" id="ARBA00009437"/>
    </source>
</evidence>
<evidence type="ECO:0000313" key="6">
    <source>
        <dbReference type="EMBL" id="RHK07158.1"/>
    </source>
</evidence>
<keyword evidence="4" id="KW-0804">Transcription</keyword>
<evidence type="ECO:0000313" key="7">
    <source>
        <dbReference type="Proteomes" id="UP000286288"/>
    </source>
</evidence>
<dbReference type="PROSITE" id="PS50931">
    <property type="entry name" value="HTH_LYSR"/>
    <property type="match status" value="1"/>
</dbReference>
<organism evidence="6 7">
    <name type="scientific">Enterococcus casseliflavus</name>
    <name type="common">Enterococcus flavescens</name>
    <dbReference type="NCBI Taxonomy" id="37734"/>
    <lineage>
        <taxon>Bacteria</taxon>
        <taxon>Bacillati</taxon>
        <taxon>Bacillota</taxon>
        <taxon>Bacilli</taxon>
        <taxon>Lactobacillales</taxon>
        <taxon>Enterococcaceae</taxon>
        <taxon>Enterococcus</taxon>
    </lineage>
</organism>
<dbReference type="InterPro" id="IPR000847">
    <property type="entry name" value="LysR_HTH_N"/>
</dbReference>
<feature type="domain" description="HTH lysR-type" evidence="5">
    <location>
        <begin position="1"/>
        <end position="62"/>
    </location>
</feature>
<dbReference type="Pfam" id="PF00126">
    <property type="entry name" value="HTH_1"/>
    <property type="match status" value="1"/>
</dbReference>
<dbReference type="GO" id="GO:0003677">
    <property type="term" value="F:DNA binding"/>
    <property type="evidence" value="ECO:0007669"/>
    <property type="project" value="UniProtKB-KW"/>
</dbReference>
<dbReference type="SUPFAM" id="SSF46785">
    <property type="entry name" value="Winged helix' DNA-binding domain"/>
    <property type="match status" value="1"/>
</dbReference>
<dbReference type="SUPFAM" id="SSF53850">
    <property type="entry name" value="Periplasmic binding protein-like II"/>
    <property type="match status" value="1"/>
</dbReference>
<evidence type="ECO:0000256" key="4">
    <source>
        <dbReference type="ARBA" id="ARBA00023163"/>
    </source>
</evidence>
<gene>
    <name evidence="6" type="ORF">DW084_04585</name>
</gene>
<dbReference type="PRINTS" id="PR00039">
    <property type="entry name" value="HTHLYSR"/>
</dbReference>
<dbReference type="Gene3D" id="1.10.10.10">
    <property type="entry name" value="Winged helix-like DNA-binding domain superfamily/Winged helix DNA-binding domain"/>
    <property type="match status" value="1"/>
</dbReference>
<dbReference type="PANTHER" id="PTHR30419">
    <property type="entry name" value="HTH-TYPE TRANSCRIPTIONAL REGULATOR YBHD"/>
    <property type="match status" value="1"/>
</dbReference>
<comment type="similarity">
    <text evidence="1">Belongs to the LysR transcriptional regulatory family.</text>
</comment>
<dbReference type="InterPro" id="IPR005119">
    <property type="entry name" value="LysR_subst-bd"/>
</dbReference>
<keyword evidence="2" id="KW-0805">Transcription regulation</keyword>
<dbReference type="InterPro" id="IPR036388">
    <property type="entry name" value="WH-like_DNA-bd_sf"/>
</dbReference>
<proteinExistence type="inferred from homology"/>
<dbReference type="AlphaFoldDB" id="A0A415EV23"/>
<accession>A0A415EV23</accession>
<dbReference type="InterPro" id="IPR036390">
    <property type="entry name" value="WH_DNA-bd_sf"/>
</dbReference>
<dbReference type="Pfam" id="PF03466">
    <property type="entry name" value="LysR_substrate"/>
    <property type="match status" value="1"/>
</dbReference>
<dbReference type="GO" id="GO:0005829">
    <property type="term" value="C:cytosol"/>
    <property type="evidence" value="ECO:0007669"/>
    <property type="project" value="TreeGrafter"/>
</dbReference>